<evidence type="ECO:0000313" key="3">
    <source>
        <dbReference type="Proteomes" id="UP000014974"/>
    </source>
</evidence>
<feature type="compositionally biased region" description="Basic and acidic residues" evidence="1">
    <location>
        <begin position="1"/>
        <end position="10"/>
    </location>
</feature>
<evidence type="ECO:0000313" key="2">
    <source>
        <dbReference type="EMBL" id="EPR69493.1"/>
    </source>
</evidence>
<sequence>MSKDKGEKKDPKKKAGKSLMEKRADKKAKELDKKRNG</sequence>
<accession>S7WZZ0</accession>
<name>S7WZZ0_9BACT</name>
<dbReference type="Proteomes" id="UP000014974">
    <property type="component" value="Unassembled WGS sequence"/>
</dbReference>
<organism evidence="2 3">
    <name type="scientific">Cyclobacterium qasimii M12-11B</name>
    <dbReference type="NCBI Taxonomy" id="641524"/>
    <lineage>
        <taxon>Bacteria</taxon>
        <taxon>Pseudomonadati</taxon>
        <taxon>Bacteroidota</taxon>
        <taxon>Cytophagia</taxon>
        <taxon>Cytophagales</taxon>
        <taxon>Cyclobacteriaceae</taxon>
        <taxon>Cyclobacterium</taxon>
    </lineage>
</organism>
<feature type="region of interest" description="Disordered" evidence="1">
    <location>
        <begin position="1"/>
        <end position="37"/>
    </location>
</feature>
<dbReference type="AlphaFoldDB" id="S7WZZ0"/>
<proteinExistence type="predicted"/>
<gene>
    <name evidence="2" type="ORF">ADICYQ_1278</name>
</gene>
<evidence type="ECO:0000256" key="1">
    <source>
        <dbReference type="SAM" id="MobiDB-lite"/>
    </source>
</evidence>
<dbReference type="EMBL" id="ATNM01000064">
    <property type="protein sequence ID" value="EPR69493.1"/>
    <property type="molecule type" value="Genomic_DNA"/>
</dbReference>
<feature type="compositionally biased region" description="Basic and acidic residues" evidence="1">
    <location>
        <begin position="19"/>
        <end position="37"/>
    </location>
</feature>
<protein>
    <submittedName>
        <fullName evidence="2">Uncharacterized protein</fullName>
    </submittedName>
</protein>
<reference evidence="2 3" key="1">
    <citation type="journal article" date="2013" name="Genome Announc.">
        <title>Draft Genome Sequence of Cyclobacterium qasimii Strain M12-11BT, Isolated from Arctic Marine Sediment.</title>
        <authorList>
            <person name="Shivaji S."/>
            <person name="Ara S."/>
            <person name="Singh A."/>
            <person name="Kumar Pinnaka A."/>
        </authorList>
    </citation>
    <scope>NUCLEOTIDE SEQUENCE [LARGE SCALE GENOMIC DNA]</scope>
    <source>
        <strain evidence="2 3">M12-11B</strain>
    </source>
</reference>
<comment type="caution">
    <text evidence="2">The sequence shown here is derived from an EMBL/GenBank/DDBJ whole genome shotgun (WGS) entry which is preliminary data.</text>
</comment>